<protein>
    <recommendedName>
        <fullName evidence="5">N-acetyltransferase Eis</fullName>
        <ecNumber evidence="5">2.3.1.-</ecNumber>
    </recommendedName>
</protein>
<dbReference type="Proteomes" id="UP001055336">
    <property type="component" value="Chromosome"/>
</dbReference>
<dbReference type="InterPro" id="IPR016181">
    <property type="entry name" value="Acyl_CoA_acyltransferase"/>
</dbReference>
<gene>
    <name evidence="5" type="primary">eis</name>
    <name evidence="7" type="ORF">MKK62_17595</name>
</gene>
<keyword evidence="3 5" id="KW-0808">Transferase</keyword>
<comment type="subunit">
    <text evidence="5">Homohexamer; trimer of dimers.</text>
</comment>
<keyword evidence="4 5" id="KW-0012">Acyltransferase</keyword>
<evidence type="ECO:0000256" key="5">
    <source>
        <dbReference type="HAMAP-Rule" id="MF_01812"/>
    </source>
</evidence>
<accession>A0ABY3VFP7</accession>
<dbReference type="InterPro" id="IPR000182">
    <property type="entry name" value="GNAT_dom"/>
</dbReference>
<evidence type="ECO:0000256" key="3">
    <source>
        <dbReference type="ARBA" id="ARBA00022679"/>
    </source>
</evidence>
<dbReference type="Gene3D" id="3.30.1050.10">
    <property type="entry name" value="SCP2 sterol-binding domain"/>
    <property type="match status" value="1"/>
</dbReference>
<dbReference type="Pfam" id="PF17668">
    <property type="entry name" value="Acetyltransf_17"/>
    <property type="match status" value="1"/>
</dbReference>
<reference evidence="7" key="1">
    <citation type="submission" date="2022-08" db="EMBL/GenBank/DDBJ databases">
        <title>Whole genome sequencing of non-tuberculosis mycobacteria type-strains.</title>
        <authorList>
            <person name="Igarashi Y."/>
            <person name="Osugi A."/>
            <person name="Mitarai S."/>
        </authorList>
    </citation>
    <scope>NUCLEOTIDE SEQUENCE</scope>
    <source>
        <strain evidence="7">DSM 45127</strain>
    </source>
</reference>
<sequence>MNTTQDGIIIRHPTEKDWDAVYANQARTFGDPIDASSIEAWKQRVDLEDILIAEDAADPDDTFIVGTTIIYRSRLTVPGGASLSAAWLTMTAVATTHQGRGVWAQLSAKGLEILIERGYPIVCGVPTQTEMYDNVGAGVATYSQNYAIDRRTAKLRDAPSDFHTREINAAQALHVLPGIYERWCTATQGAVERDGAWWSDCLEDRPTQRGGGSALNCTTHPDGFLTYRVFGQTAHAFLPPLGTIVVDDFCAITDQAHTELLQTLLSLEMFDEISIDLPLDDPLQLKLTDPRAARVKGVSDWLWVRINDIPEVLGARTYSADVDVVLEVVDPLGLSGGRFRLQVREGVGKCVPHEGDADVEIGLADLATIYTGAHRPSELLRANRIKELRSNALRELDATFRVDRDPFCNTLF</sequence>
<dbReference type="InterPro" id="IPR022902">
    <property type="entry name" value="NAcTrfase_Eis"/>
</dbReference>
<keyword evidence="2" id="KW-1036">Host cytoplasmic vesicle</keyword>
<proteinExistence type="inferred from homology"/>
<dbReference type="Pfam" id="PF13527">
    <property type="entry name" value="Acetyltransf_9"/>
    <property type="match status" value="1"/>
</dbReference>
<dbReference type="PANTHER" id="PTHR37817">
    <property type="entry name" value="N-ACETYLTRANSFERASE EIS"/>
    <property type="match status" value="1"/>
</dbReference>
<comment type="caution">
    <text evidence="5">Lacks conserved residue(s) required for the propagation of feature annotation.</text>
</comment>
<organism evidence="7 8">
    <name type="scientific">Mycobacterium paraterrae</name>
    <dbReference type="NCBI Taxonomy" id="577492"/>
    <lineage>
        <taxon>Bacteria</taxon>
        <taxon>Bacillati</taxon>
        <taxon>Actinomycetota</taxon>
        <taxon>Actinomycetes</taxon>
        <taxon>Mycobacteriales</taxon>
        <taxon>Mycobacteriaceae</taxon>
        <taxon>Mycobacterium</taxon>
    </lineage>
</organism>
<evidence type="ECO:0000256" key="4">
    <source>
        <dbReference type="ARBA" id="ARBA00023315"/>
    </source>
</evidence>
<dbReference type="InterPro" id="IPR051554">
    <property type="entry name" value="Acetyltransferase_Eis"/>
</dbReference>
<dbReference type="SUPFAM" id="SSF55718">
    <property type="entry name" value="SCP-like"/>
    <property type="match status" value="1"/>
</dbReference>
<name>A0ABY3VFP7_9MYCO</name>
<dbReference type="HAMAP" id="MF_01812">
    <property type="entry name" value="Eis"/>
    <property type="match status" value="1"/>
</dbReference>
<dbReference type="Pfam" id="PF13530">
    <property type="entry name" value="SCP2_2"/>
    <property type="match status" value="1"/>
</dbReference>
<feature type="active site" description="Proton donor" evidence="5">
    <location>
        <position position="132"/>
    </location>
</feature>
<evidence type="ECO:0000259" key="6">
    <source>
        <dbReference type="PROSITE" id="PS51186"/>
    </source>
</evidence>
<dbReference type="EMBL" id="CP092488">
    <property type="protein sequence ID" value="UMB68244.1"/>
    <property type="molecule type" value="Genomic_DNA"/>
</dbReference>
<dbReference type="InterPro" id="IPR041380">
    <property type="entry name" value="Acetyltransf_17"/>
</dbReference>
<dbReference type="InterPro" id="IPR025559">
    <property type="entry name" value="Eis_dom"/>
</dbReference>
<feature type="domain" description="N-acetyltransferase" evidence="6">
    <location>
        <begin position="8"/>
        <end position="159"/>
    </location>
</feature>
<evidence type="ECO:0000313" key="7">
    <source>
        <dbReference type="EMBL" id="UMB68244.1"/>
    </source>
</evidence>
<dbReference type="PANTHER" id="PTHR37817:SF1">
    <property type="entry name" value="N-ACETYLTRANSFERASE EIS"/>
    <property type="match status" value="1"/>
</dbReference>
<dbReference type="PROSITE" id="PS51186">
    <property type="entry name" value="GNAT"/>
    <property type="match status" value="1"/>
</dbReference>
<evidence type="ECO:0000256" key="2">
    <source>
        <dbReference type="ARBA" id="ARBA00022488"/>
    </source>
</evidence>
<dbReference type="RefSeq" id="WP_240258706.1">
    <property type="nucleotide sequence ID" value="NZ_CP092488.2"/>
</dbReference>
<keyword evidence="8" id="KW-1185">Reference proteome</keyword>
<comment type="similarity">
    <text evidence="1 5">Belongs to the acetyltransferase Eis family.</text>
</comment>
<dbReference type="SUPFAM" id="SSF55729">
    <property type="entry name" value="Acyl-CoA N-acyltransferases (Nat)"/>
    <property type="match status" value="1"/>
</dbReference>
<evidence type="ECO:0000256" key="1">
    <source>
        <dbReference type="ARBA" id="ARBA00009213"/>
    </source>
</evidence>
<dbReference type="EC" id="2.3.1.-" evidence="5"/>
<feature type="active site" description="Proton acceptor; via carboxylate" evidence="5">
    <location>
        <position position="412"/>
    </location>
</feature>
<evidence type="ECO:0000313" key="8">
    <source>
        <dbReference type="Proteomes" id="UP001055336"/>
    </source>
</evidence>
<dbReference type="Gene3D" id="3.40.630.30">
    <property type="match status" value="2"/>
</dbReference>
<dbReference type="InterPro" id="IPR036527">
    <property type="entry name" value="SCP2_sterol-bd_dom_sf"/>
</dbReference>
<feature type="binding site" evidence="5">
    <location>
        <begin position="99"/>
        <end position="104"/>
    </location>
    <ligand>
        <name>acetyl-CoA</name>
        <dbReference type="ChEBI" id="CHEBI:57288"/>
    </ligand>
</feature>